<gene>
    <name evidence="5" type="ORF">OBRU01_18517</name>
</gene>
<name>A0A0L7KYZ4_OPEBR</name>
<keyword evidence="1" id="KW-0805">Transcription regulation</keyword>
<dbReference type="Proteomes" id="UP000037510">
    <property type="component" value="Unassembled WGS sequence"/>
</dbReference>
<dbReference type="PANTHER" id="PTHR23043:SF36">
    <property type="entry name" value="PROTEIN SINGLE-MINDED"/>
    <property type="match status" value="1"/>
</dbReference>
<evidence type="ECO:0000313" key="6">
    <source>
        <dbReference type="Proteomes" id="UP000037510"/>
    </source>
</evidence>
<keyword evidence="2" id="KW-0804">Transcription</keyword>
<dbReference type="PANTHER" id="PTHR23043">
    <property type="entry name" value="HYPOXIA-INDUCIBLE FACTOR 1 ALPHA"/>
    <property type="match status" value="1"/>
</dbReference>
<feature type="region of interest" description="Disordered" evidence="4">
    <location>
        <begin position="246"/>
        <end position="270"/>
    </location>
</feature>
<organism evidence="5 6">
    <name type="scientific">Operophtera brumata</name>
    <name type="common">Winter moth</name>
    <name type="synonym">Phalaena brumata</name>
    <dbReference type="NCBI Taxonomy" id="104452"/>
    <lineage>
        <taxon>Eukaryota</taxon>
        <taxon>Metazoa</taxon>
        <taxon>Ecdysozoa</taxon>
        <taxon>Arthropoda</taxon>
        <taxon>Hexapoda</taxon>
        <taxon>Insecta</taxon>
        <taxon>Pterygota</taxon>
        <taxon>Neoptera</taxon>
        <taxon>Endopterygota</taxon>
        <taxon>Lepidoptera</taxon>
        <taxon>Glossata</taxon>
        <taxon>Ditrysia</taxon>
        <taxon>Geometroidea</taxon>
        <taxon>Geometridae</taxon>
        <taxon>Larentiinae</taxon>
        <taxon>Operophtera</taxon>
    </lineage>
</organism>
<dbReference type="STRING" id="104452.A0A0L7KYZ4"/>
<dbReference type="GO" id="GO:0000977">
    <property type="term" value="F:RNA polymerase II transcription regulatory region sequence-specific DNA binding"/>
    <property type="evidence" value="ECO:0007669"/>
    <property type="project" value="TreeGrafter"/>
</dbReference>
<evidence type="ECO:0000256" key="4">
    <source>
        <dbReference type="SAM" id="MobiDB-lite"/>
    </source>
</evidence>
<proteinExistence type="predicted"/>
<evidence type="ECO:0000256" key="3">
    <source>
        <dbReference type="ARBA" id="ARBA00023242"/>
    </source>
</evidence>
<keyword evidence="3" id="KW-0539">Nucleus</keyword>
<dbReference type="EMBL" id="JTDY01004335">
    <property type="protein sequence ID" value="KOB68281.1"/>
    <property type="molecule type" value="Genomic_DNA"/>
</dbReference>
<comment type="caution">
    <text evidence="5">The sequence shown here is derived from an EMBL/GenBank/DDBJ whole genome shotgun (WGS) entry which is preliminary data.</text>
</comment>
<evidence type="ECO:0000256" key="2">
    <source>
        <dbReference type="ARBA" id="ARBA00023163"/>
    </source>
</evidence>
<evidence type="ECO:0000256" key="1">
    <source>
        <dbReference type="ARBA" id="ARBA00023015"/>
    </source>
</evidence>
<dbReference type="AlphaFoldDB" id="A0A0L7KYZ4"/>
<sequence length="416" mass="46677">MYEVQIGAAIERGLTSKGYPVAGSWGPTVDIECERAFFIRMKCVLAKRNAGLTTSGYKGSAPLGLIAVGHSLPPSAVTELKLHSNMFMFRASLDMRLIFLDARYVTTRYVTTRLVTCKPQASELKLHSNMFMFRASLDIVAGHATLLPRCRVCYNQACYVSTPIASELKLHSDMSMFRASLDMRLIFLDASANERTSDVTVLPLPDQVWRLGVDAELRDHRAQLALLATALHRVGQLRAQVSTRLRAQARRSLSRPPPRPPPRRATTRYRTATRERSYTYSEYALPVIPTYETQEEYQHNGAYQELFYENYPEPNEVLPNNYVYPQNQRPFSASSSSCSSVEGSDANQFNYTNLISFYGHNQGQNQNQNGRPIESFGGTFGKMAPSPAVQEGYTSVIVDNTQQFHHHGGAVNEFVH</sequence>
<dbReference type="GO" id="GO:0010557">
    <property type="term" value="P:positive regulation of macromolecule biosynthetic process"/>
    <property type="evidence" value="ECO:0007669"/>
    <property type="project" value="UniProtKB-ARBA"/>
</dbReference>
<dbReference type="GO" id="GO:0000981">
    <property type="term" value="F:DNA-binding transcription factor activity, RNA polymerase II-specific"/>
    <property type="evidence" value="ECO:0007669"/>
    <property type="project" value="TreeGrafter"/>
</dbReference>
<evidence type="ECO:0000313" key="5">
    <source>
        <dbReference type="EMBL" id="KOB68281.1"/>
    </source>
</evidence>
<accession>A0A0L7KYZ4</accession>
<protein>
    <submittedName>
        <fullName evidence="5">Single-minded</fullName>
    </submittedName>
</protein>
<reference evidence="5 6" key="1">
    <citation type="journal article" date="2015" name="Genome Biol. Evol.">
        <title>The genome of winter moth (Operophtera brumata) provides a genomic perspective on sexual dimorphism and phenology.</title>
        <authorList>
            <person name="Derks M.F."/>
            <person name="Smit S."/>
            <person name="Salis L."/>
            <person name="Schijlen E."/>
            <person name="Bossers A."/>
            <person name="Mateman C."/>
            <person name="Pijl A.S."/>
            <person name="de Ridder D."/>
            <person name="Groenen M.A."/>
            <person name="Visser M.E."/>
            <person name="Megens H.J."/>
        </authorList>
    </citation>
    <scope>NUCLEOTIDE SEQUENCE [LARGE SCALE GENOMIC DNA]</scope>
    <source>
        <strain evidence="5">WM2013NL</strain>
        <tissue evidence="5">Head and thorax</tissue>
    </source>
</reference>
<keyword evidence="6" id="KW-1185">Reference proteome</keyword>